<dbReference type="InterPro" id="IPR017871">
    <property type="entry name" value="ABC_transporter-like_CS"/>
</dbReference>
<dbReference type="CDD" id="cd03225">
    <property type="entry name" value="ABC_cobalt_CbiO_domain1"/>
    <property type="match status" value="2"/>
</dbReference>
<dbReference type="PANTHER" id="PTHR43553">
    <property type="entry name" value="HEAVY METAL TRANSPORTER"/>
    <property type="match status" value="1"/>
</dbReference>
<organism evidence="7 8">
    <name type="scientific">Muricaecibacterium torontonense</name>
    <dbReference type="NCBI Taxonomy" id="3032871"/>
    <lineage>
        <taxon>Bacteria</taxon>
        <taxon>Bacillati</taxon>
        <taxon>Actinomycetota</taxon>
        <taxon>Coriobacteriia</taxon>
        <taxon>Coriobacteriales</taxon>
        <taxon>Atopobiaceae</taxon>
        <taxon>Muricaecibacterium</taxon>
    </lineage>
</organism>
<dbReference type="PROSITE" id="PS50893">
    <property type="entry name" value="ABC_TRANSPORTER_2"/>
    <property type="match status" value="2"/>
</dbReference>
<dbReference type="PANTHER" id="PTHR43553:SF24">
    <property type="entry name" value="ENERGY-COUPLING FACTOR TRANSPORTER ATP-BINDING PROTEIN ECFA1"/>
    <property type="match status" value="1"/>
</dbReference>
<dbReference type="InterPro" id="IPR015856">
    <property type="entry name" value="ABC_transpr_CbiO/EcfA_su"/>
</dbReference>
<feature type="domain" description="ABC transporter" evidence="6">
    <location>
        <begin position="5"/>
        <end position="237"/>
    </location>
</feature>
<evidence type="ECO:0000256" key="5">
    <source>
        <dbReference type="SAM" id="MobiDB-lite"/>
    </source>
</evidence>
<dbReference type="SUPFAM" id="SSF52540">
    <property type="entry name" value="P-loop containing nucleoside triphosphate hydrolases"/>
    <property type="match status" value="2"/>
</dbReference>
<dbReference type="GO" id="GO:0016887">
    <property type="term" value="F:ATP hydrolysis activity"/>
    <property type="evidence" value="ECO:0007669"/>
    <property type="project" value="InterPro"/>
</dbReference>
<evidence type="ECO:0000256" key="1">
    <source>
        <dbReference type="ARBA" id="ARBA00005417"/>
    </source>
</evidence>
<keyword evidence="8" id="KW-1185">Reference proteome</keyword>
<dbReference type="Gene3D" id="3.40.50.300">
    <property type="entry name" value="P-loop containing nucleotide triphosphate hydrolases"/>
    <property type="match status" value="2"/>
</dbReference>
<dbReference type="GO" id="GO:0043190">
    <property type="term" value="C:ATP-binding cassette (ABC) transporter complex"/>
    <property type="evidence" value="ECO:0007669"/>
    <property type="project" value="TreeGrafter"/>
</dbReference>
<evidence type="ECO:0000256" key="2">
    <source>
        <dbReference type="ARBA" id="ARBA00022448"/>
    </source>
</evidence>
<dbReference type="PROSITE" id="PS00211">
    <property type="entry name" value="ABC_TRANSPORTER_1"/>
    <property type="match status" value="2"/>
</dbReference>
<keyword evidence="2" id="KW-0813">Transport</keyword>
<name>A0A4S2F1B9_9ACTN</name>
<keyword evidence="3" id="KW-0547">Nucleotide-binding</keyword>
<dbReference type="Proteomes" id="UP000310263">
    <property type="component" value="Unassembled WGS sequence"/>
</dbReference>
<dbReference type="RefSeq" id="WP_136012407.1">
    <property type="nucleotide sequence ID" value="NZ_SRYE01000002.1"/>
</dbReference>
<dbReference type="EMBL" id="SRYE01000002">
    <property type="protein sequence ID" value="TGY62679.1"/>
    <property type="molecule type" value="Genomic_DNA"/>
</dbReference>
<comment type="caution">
    <text evidence="7">The sequence shown here is derived from an EMBL/GenBank/DDBJ whole genome shotgun (WGS) entry which is preliminary data.</text>
</comment>
<feature type="domain" description="ABC transporter" evidence="6">
    <location>
        <begin position="291"/>
        <end position="517"/>
    </location>
</feature>
<gene>
    <name evidence="7" type="ORF">E5334_04555</name>
</gene>
<feature type="region of interest" description="Disordered" evidence="5">
    <location>
        <begin position="531"/>
        <end position="552"/>
    </location>
</feature>
<evidence type="ECO:0000256" key="3">
    <source>
        <dbReference type="ARBA" id="ARBA00022741"/>
    </source>
</evidence>
<keyword evidence="4 7" id="KW-0067">ATP-binding</keyword>
<dbReference type="InterPro" id="IPR027417">
    <property type="entry name" value="P-loop_NTPase"/>
</dbReference>
<protein>
    <submittedName>
        <fullName evidence="7">ATP-binding cassette domain-containing protein</fullName>
    </submittedName>
</protein>
<evidence type="ECO:0000313" key="7">
    <source>
        <dbReference type="EMBL" id="TGY62679.1"/>
    </source>
</evidence>
<sequence>MELALNAAQFSYTAAEKPQLSVDALSLSSGTHWALVGPNGSGKSTLLQLLAGRFAPQQGLLTLDGNTFGQDLQPSQFFQQVAFASQDAEASIVASLIEDEVAFGPRNLGLAPTLVQQRVRAALNAVGLGSIASHRTDALSGGQLQRLQLAGLLALHPQFLLLDEVTSSLNAAAAQTIRQLLYKGDPAACGQLLSTHDIVEVCQAQQVVLMYEGRIQRVLSPQQLFEDEALWCLMGYHRSFLGQAARALALTHKPVAAITNPKSCIQAWHQACFPVPSMPSHATSHPAPEGLTLHKVTLASETGVLLKDVSFSVPAGQITLLLGASGAGKTCTCRVAAGLLAADKGQASLQGMPVKAGMVAYSAQRSEDMLFCDQVAEDVAYGPRLAGLSGEALRMRVEEALAAVGLDESLALRSPYELSGGQRRKAALAAVIAQQAPALICDEPCANLDPQGVVQVVKALAAQASAGAAVLVTTHDPEPWLQVAHQAVILETGAVIWQGSPYELVAQAPLASSAAGEPLSLRLRRQLAAGRESHPAKLQSLSNSPNTGEGAL</sequence>
<dbReference type="GO" id="GO:0005524">
    <property type="term" value="F:ATP binding"/>
    <property type="evidence" value="ECO:0007669"/>
    <property type="project" value="UniProtKB-KW"/>
</dbReference>
<proteinExistence type="inferred from homology"/>
<dbReference type="InterPro" id="IPR050095">
    <property type="entry name" value="ECF_ABC_transporter_ATP-bd"/>
</dbReference>
<evidence type="ECO:0000259" key="6">
    <source>
        <dbReference type="PROSITE" id="PS50893"/>
    </source>
</evidence>
<accession>A0A4S2F1B9</accession>
<reference evidence="7 8" key="1">
    <citation type="submission" date="2019-04" db="EMBL/GenBank/DDBJ databases">
        <title>Microbes associate with the intestines of laboratory mice.</title>
        <authorList>
            <person name="Navarre W."/>
            <person name="Wong E."/>
            <person name="Huang K."/>
            <person name="Tropini C."/>
            <person name="Ng K."/>
            <person name="Yu B."/>
        </authorList>
    </citation>
    <scope>NUCLEOTIDE SEQUENCE [LARGE SCALE GENOMIC DNA]</scope>
    <source>
        <strain evidence="7 8">NM07_P-09</strain>
    </source>
</reference>
<dbReference type="OrthoDB" id="9806471at2"/>
<dbReference type="GO" id="GO:0042626">
    <property type="term" value="F:ATPase-coupled transmembrane transporter activity"/>
    <property type="evidence" value="ECO:0007669"/>
    <property type="project" value="TreeGrafter"/>
</dbReference>
<dbReference type="InterPro" id="IPR003439">
    <property type="entry name" value="ABC_transporter-like_ATP-bd"/>
</dbReference>
<dbReference type="SMART" id="SM00382">
    <property type="entry name" value="AAA"/>
    <property type="match status" value="2"/>
</dbReference>
<dbReference type="Pfam" id="PF00005">
    <property type="entry name" value="ABC_tran"/>
    <property type="match status" value="2"/>
</dbReference>
<evidence type="ECO:0000256" key="4">
    <source>
        <dbReference type="ARBA" id="ARBA00022840"/>
    </source>
</evidence>
<evidence type="ECO:0000313" key="8">
    <source>
        <dbReference type="Proteomes" id="UP000310263"/>
    </source>
</evidence>
<comment type="similarity">
    <text evidence="1">Belongs to the ABC transporter superfamily.</text>
</comment>
<dbReference type="InterPro" id="IPR003593">
    <property type="entry name" value="AAA+_ATPase"/>
</dbReference>
<feature type="compositionally biased region" description="Polar residues" evidence="5">
    <location>
        <begin position="539"/>
        <end position="552"/>
    </location>
</feature>
<dbReference type="AlphaFoldDB" id="A0A4S2F1B9"/>